<dbReference type="Proteomes" id="UP000886124">
    <property type="component" value="Unassembled WGS sequence"/>
</dbReference>
<feature type="transmembrane region" description="Helical" evidence="5">
    <location>
        <begin position="58"/>
        <end position="80"/>
    </location>
</feature>
<sequence length="104" mass="11779">MNRNELLKNFAIGFIPLFVFIIADEFWGTEVSLVVAVAVGLIYFFYYWLRHRRIEKMILLDTALIVLLGGISIALHNALFFKLKPALVEAILVGLLGVHAFSSR</sequence>
<dbReference type="PANTHER" id="PTHR36917">
    <property type="entry name" value="INTRACELLULAR SEPTATION PROTEIN A-RELATED"/>
    <property type="match status" value="1"/>
</dbReference>
<evidence type="ECO:0000256" key="3">
    <source>
        <dbReference type="ARBA" id="ARBA00022989"/>
    </source>
</evidence>
<dbReference type="InterPro" id="IPR006008">
    <property type="entry name" value="YciB"/>
</dbReference>
<evidence type="ECO:0000256" key="1">
    <source>
        <dbReference type="ARBA" id="ARBA00022475"/>
    </source>
</evidence>
<organism evidence="6">
    <name type="scientific">Caldithrix abyssi</name>
    <dbReference type="NCBI Taxonomy" id="187145"/>
    <lineage>
        <taxon>Bacteria</taxon>
        <taxon>Pseudomonadati</taxon>
        <taxon>Calditrichota</taxon>
        <taxon>Calditrichia</taxon>
        <taxon>Calditrichales</taxon>
        <taxon>Calditrichaceae</taxon>
        <taxon>Caldithrix</taxon>
    </lineage>
</organism>
<dbReference type="AlphaFoldDB" id="A0A7V5UEC0"/>
<feature type="transmembrane region" description="Helical" evidence="5">
    <location>
        <begin position="29"/>
        <end position="49"/>
    </location>
</feature>
<gene>
    <name evidence="6" type="ORF">ENJ89_02610</name>
</gene>
<protein>
    <submittedName>
        <fullName evidence="6">Uncharacterized protein</fullName>
    </submittedName>
</protein>
<name>A0A7V5UEC0_CALAY</name>
<keyword evidence="2 5" id="KW-0812">Transmembrane</keyword>
<keyword evidence="1" id="KW-1003">Cell membrane</keyword>
<dbReference type="PANTHER" id="PTHR36917:SF1">
    <property type="entry name" value="INNER MEMBRANE-SPANNING PROTEIN YCIB"/>
    <property type="match status" value="1"/>
</dbReference>
<reference evidence="6" key="1">
    <citation type="journal article" date="2020" name="mSystems">
        <title>Genome- and Community-Level Interaction Insights into Carbon Utilization and Element Cycling Functions of Hydrothermarchaeota in Hydrothermal Sediment.</title>
        <authorList>
            <person name="Zhou Z."/>
            <person name="Liu Y."/>
            <person name="Xu W."/>
            <person name="Pan J."/>
            <person name="Luo Z.H."/>
            <person name="Li M."/>
        </authorList>
    </citation>
    <scope>NUCLEOTIDE SEQUENCE [LARGE SCALE GENOMIC DNA]</scope>
    <source>
        <strain evidence="6">HyVt-527</strain>
    </source>
</reference>
<evidence type="ECO:0000256" key="4">
    <source>
        <dbReference type="ARBA" id="ARBA00023136"/>
    </source>
</evidence>
<comment type="caution">
    <text evidence="6">The sequence shown here is derived from an EMBL/GenBank/DDBJ whole genome shotgun (WGS) entry which is preliminary data.</text>
</comment>
<evidence type="ECO:0000256" key="5">
    <source>
        <dbReference type="SAM" id="Phobius"/>
    </source>
</evidence>
<dbReference type="EMBL" id="DROD01000183">
    <property type="protein sequence ID" value="HHJ52064.1"/>
    <property type="molecule type" value="Genomic_DNA"/>
</dbReference>
<accession>A0A7V5UEC0</accession>
<feature type="non-terminal residue" evidence="6">
    <location>
        <position position="104"/>
    </location>
</feature>
<feature type="transmembrane region" description="Helical" evidence="5">
    <location>
        <begin position="7"/>
        <end position="23"/>
    </location>
</feature>
<feature type="transmembrane region" description="Helical" evidence="5">
    <location>
        <begin position="86"/>
        <end position="102"/>
    </location>
</feature>
<keyword evidence="3 5" id="KW-1133">Transmembrane helix</keyword>
<dbReference type="Pfam" id="PF04279">
    <property type="entry name" value="IspA"/>
    <property type="match status" value="1"/>
</dbReference>
<dbReference type="GO" id="GO:0005886">
    <property type="term" value="C:plasma membrane"/>
    <property type="evidence" value="ECO:0007669"/>
    <property type="project" value="TreeGrafter"/>
</dbReference>
<keyword evidence="4 5" id="KW-0472">Membrane</keyword>
<evidence type="ECO:0000313" key="6">
    <source>
        <dbReference type="EMBL" id="HHJ52064.1"/>
    </source>
</evidence>
<evidence type="ECO:0000256" key="2">
    <source>
        <dbReference type="ARBA" id="ARBA00022692"/>
    </source>
</evidence>
<proteinExistence type="predicted"/>